<feature type="transmembrane region" description="Helical" evidence="5">
    <location>
        <begin position="281"/>
        <end position="299"/>
    </location>
</feature>
<keyword evidence="4 5" id="KW-0472">Membrane</keyword>
<feature type="transmembrane region" description="Helical" evidence="5">
    <location>
        <begin position="168"/>
        <end position="191"/>
    </location>
</feature>
<dbReference type="EMBL" id="MEZT01000022">
    <property type="protein sequence ID" value="OGD56334.1"/>
    <property type="molecule type" value="Genomic_DNA"/>
</dbReference>
<dbReference type="GO" id="GO:0140359">
    <property type="term" value="F:ABC-type transporter activity"/>
    <property type="evidence" value="ECO:0007669"/>
    <property type="project" value="InterPro"/>
</dbReference>
<dbReference type="AlphaFoldDB" id="A0A1F5DMP3"/>
<dbReference type="PANTHER" id="PTHR43027:SF2">
    <property type="entry name" value="TRANSPORT PERMEASE PROTEIN"/>
    <property type="match status" value="1"/>
</dbReference>
<evidence type="ECO:0000256" key="5">
    <source>
        <dbReference type="SAM" id="Phobius"/>
    </source>
</evidence>
<feature type="transmembrane region" description="Helical" evidence="5">
    <location>
        <begin position="221"/>
        <end position="241"/>
    </location>
</feature>
<protein>
    <recommendedName>
        <fullName evidence="6">ABC transmembrane type-2 domain-containing protein</fullName>
    </recommendedName>
</protein>
<evidence type="ECO:0000256" key="2">
    <source>
        <dbReference type="ARBA" id="ARBA00022692"/>
    </source>
</evidence>
<reference evidence="7 8" key="1">
    <citation type="journal article" date="2016" name="Nat. Commun.">
        <title>Thousands of microbial genomes shed light on interconnected biogeochemical processes in an aquifer system.</title>
        <authorList>
            <person name="Anantharaman K."/>
            <person name="Brown C.T."/>
            <person name="Hug L.A."/>
            <person name="Sharon I."/>
            <person name="Castelle C.J."/>
            <person name="Probst A.J."/>
            <person name="Thomas B.C."/>
            <person name="Singh A."/>
            <person name="Wilkins M.J."/>
            <person name="Karaoz U."/>
            <person name="Brodie E.L."/>
            <person name="Williams K.H."/>
            <person name="Hubbard S.S."/>
            <person name="Banfield J.F."/>
        </authorList>
    </citation>
    <scope>NUCLEOTIDE SEQUENCE [LARGE SCALE GENOMIC DNA]</scope>
</reference>
<feature type="transmembrane region" description="Helical" evidence="5">
    <location>
        <begin position="18"/>
        <end position="37"/>
    </location>
</feature>
<sequence>MFKLFFANLKMMVRGKQALFWSLAFPLMFTVIFGFFFGSGNIGAGGTIALINNSDSQIAQNLEKAFEGTDVFKIKKETDEQTARDELKKNQIGAIVEIPKDFGNLQDPNSPKEVIIIDDPANAQVNSAVTGFIGQFLTQTDYQIQKAKPIFSIREEKTNERELTYFDFVLVGLIGLALMNASIQGIAITMANYREDKILKRITTTPLPGWKFVSAEVLSRLVLNIIQVSLILAIGVYFFHAHIYGNILILYLFALIGGLLFQSIGFMVASVAKSTDAAQGMSVAISIPMMFLAGVFFPIDSLPKWLFGIVQYLPLAPLLRMIRTIGLEAGSPFTNPINIVIVFAWIVICLLISIWKFRLADE</sequence>
<dbReference type="GO" id="GO:0016020">
    <property type="term" value="C:membrane"/>
    <property type="evidence" value="ECO:0007669"/>
    <property type="project" value="UniProtKB-SubCell"/>
</dbReference>
<feature type="transmembrane region" description="Helical" evidence="5">
    <location>
        <begin position="247"/>
        <end position="269"/>
    </location>
</feature>
<feature type="transmembrane region" description="Helical" evidence="5">
    <location>
        <begin position="337"/>
        <end position="357"/>
    </location>
</feature>
<feature type="transmembrane region" description="Helical" evidence="5">
    <location>
        <begin position="305"/>
        <end position="325"/>
    </location>
</feature>
<dbReference type="InterPro" id="IPR013525">
    <property type="entry name" value="ABC2_TM"/>
</dbReference>
<evidence type="ECO:0000256" key="4">
    <source>
        <dbReference type="ARBA" id="ARBA00023136"/>
    </source>
</evidence>
<dbReference type="Proteomes" id="UP000178764">
    <property type="component" value="Unassembled WGS sequence"/>
</dbReference>
<evidence type="ECO:0000259" key="6">
    <source>
        <dbReference type="PROSITE" id="PS51012"/>
    </source>
</evidence>
<evidence type="ECO:0000313" key="7">
    <source>
        <dbReference type="EMBL" id="OGD56334.1"/>
    </source>
</evidence>
<comment type="subcellular location">
    <subcellularLocation>
        <location evidence="1">Membrane</location>
        <topology evidence="1">Multi-pass membrane protein</topology>
    </subcellularLocation>
</comment>
<feature type="domain" description="ABC transmembrane type-2" evidence="6">
    <location>
        <begin position="130"/>
        <end position="360"/>
    </location>
</feature>
<keyword evidence="3 5" id="KW-1133">Transmembrane helix</keyword>
<dbReference type="Gene3D" id="3.40.1710.10">
    <property type="entry name" value="abc type-2 transporter like domain"/>
    <property type="match status" value="1"/>
</dbReference>
<dbReference type="Pfam" id="PF12698">
    <property type="entry name" value="ABC2_membrane_3"/>
    <property type="match status" value="1"/>
</dbReference>
<keyword evidence="2 5" id="KW-0812">Transmembrane</keyword>
<comment type="caution">
    <text evidence="7">The sequence shown here is derived from an EMBL/GenBank/DDBJ whole genome shotgun (WGS) entry which is preliminary data.</text>
</comment>
<dbReference type="InterPro" id="IPR052902">
    <property type="entry name" value="ABC-2_transporter"/>
</dbReference>
<proteinExistence type="predicted"/>
<accession>A0A1F5DMP3</accession>
<dbReference type="PROSITE" id="PS51012">
    <property type="entry name" value="ABC_TM2"/>
    <property type="match status" value="1"/>
</dbReference>
<evidence type="ECO:0000256" key="3">
    <source>
        <dbReference type="ARBA" id="ARBA00022989"/>
    </source>
</evidence>
<evidence type="ECO:0000313" key="8">
    <source>
        <dbReference type="Proteomes" id="UP000178764"/>
    </source>
</evidence>
<gene>
    <name evidence="7" type="ORF">A2V71_01260</name>
</gene>
<evidence type="ECO:0000256" key="1">
    <source>
        <dbReference type="ARBA" id="ARBA00004141"/>
    </source>
</evidence>
<dbReference type="InterPro" id="IPR047817">
    <property type="entry name" value="ABC2_TM_bact-type"/>
</dbReference>
<name>A0A1F5DMP3_9BACT</name>
<organism evidence="7 8">
    <name type="scientific">Candidatus Berkelbacteria bacterium RBG_13_40_8</name>
    <dbReference type="NCBI Taxonomy" id="1797467"/>
    <lineage>
        <taxon>Bacteria</taxon>
        <taxon>Candidatus Berkelbacteria</taxon>
    </lineage>
</organism>
<dbReference type="PANTHER" id="PTHR43027">
    <property type="entry name" value="DOXORUBICIN RESISTANCE ABC TRANSPORTER PERMEASE PROTEIN DRRC-RELATED"/>
    <property type="match status" value="1"/>
</dbReference>